<keyword evidence="1" id="KW-0436">Ligase</keyword>
<keyword evidence="5" id="KW-0460">Magnesium</keyword>
<dbReference type="Gene3D" id="3.30.1490.330">
    <property type="match status" value="1"/>
</dbReference>
<dbReference type="Proteomes" id="UP001500795">
    <property type="component" value="Unassembled WGS sequence"/>
</dbReference>
<evidence type="ECO:0000259" key="6">
    <source>
        <dbReference type="Pfam" id="PF03738"/>
    </source>
</evidence>
<dbReference type="EMBL" id="BAABCX010000003">
    <property type="protein sequence ID" value="GAA3544752.1"/>
    <property type="molecule type" value="Genomic_DNA"/>
</dbReference>
<name>A0ABP6W4J6_9GAMM</name>
<comment type="caution">
    <text evidence="7">The sequence shown here is derived from an EMBL/GenBank/DDBJ whole genome shotgun (WGS) entry which is preliminary data.</text>
</comment>
<organism evidence="7 8">
    <name type="scientific">Zobellella aerophila</name>
    <dbReference type="NCBI Taxonomy" id="870480"/>
    <lineage>
        <taxon>Bacteria</taxon>
        <taxon>Pseudomonadati</taxon>
        <taxon>Pseudomonadota</taxon>
        <taxon>Gammaproteobacteria</taxon>
        <taxon>Aeromonadales</taxon>
        <taxon>Aeromonadaceae</taxon>
        <taxon>Zobellella</taxon>
    </lineage>
</organism>
<evidence type="ECO:0000313" key="7">
    <source>
        <dbReference type="EMBL" id="GAA3544752.1"/>
    </source>
</evidence>
<dbReference type="RefSeq" id="WP_344958686.1">
    <property type="nucleotide sequence ID" value="NZ_BAABCX010000003.1"/>
</dbReference>
<dbReference type="InterPro" id="IPR005494">
    <property type="entry name" value="GSPS_pre-ATP-grasp-like_dom"/>
</dbReference>
<dbReference type="Pfam" id="PF03738">
    <property type="entry name" value="GSP_synth"/>
    <property type="match status" value="1"/>
</dbReference>
<dbReference type="SUPFAM" id="SSF52440">
    <property type="entry name" value="PreATP-grasp domain"/>
    <property type="match status" value="1"/>
</dbReference>
<evidence type="ECO:0000256" key="3">
    <source>
        <dbReference type="ARBA" id="ARBA00022741"/>
    </source>
</evidence>
<dbReference type="SUPFAM" id="SSF56059">
    <property type="entry name" value="Glutathione synthetase ATP-binding domain-like"/>
    <property type="match status" value="1"/>
</dbReference>
<proteinExistence type="predicted"/>
<protein>
    <submittedName>
        <fullName evidence="7">Glutathionylspermidine synthase family protein</fullName>
    </submittedName>
</protein>
<keyword evidence="4" id="KW-0067">ATP-binding</keyword>
<keyword evidence="3" id="KW-0547">Nucleotide-binding</keyword>
<reference evidence="8" key="1">
    <citation type="journal article" date="2019" name="Int. J. Syst. Evol. Microbiol.">
        <title>The Global Catalogue of Microorganisms (GCM) 10K type strain sequencing project: providing services to taxonomists for standard genome sequencing and annotation.</title>
        <authorList>
            <consortium name="The Broad Institute Genomics Platform"/>
            <consortium name="The Broad Institute Genome Sequencing Center for Infectious Disease"/>
            <person name="Wu L."/>
            <person name="Ma J."/>
        </authorList>
    </citation>
    <scope>NUCLEOTIDE SEQUENCE [LARGE SCALE GENOMIC DNA]</scope>
    <source>
        <strain evidence="8">JCM 17110</strain>
    </source>
</reference>
<evidence type="ECO:0000256" key="1">
    <source>
        <dbReference type="ARBA" id="ARBA00022598"/>
    </source>
</evidence>
<gene>
    <name evidence="7" type="ORF">GCM10022394_25960</name>
</gene>
<evidence type="ECO:0000313" key="8">
    <source>
        <dbReference type="Proteomes" id="UP001500795"/>
    </source>
</evidence>
<sequence length="388" mass="45365">MLRVSHKERPHWRAQAERLGFGFHTMYGEPYWDETAYYRFTLAQIERDLEEPTAELHQMCLEVVDLVVRDERWLRRFCIPESQWQGVLDSWRRRDPSLYSRLDLAYNGRGPAKLYENNADTPTSLFETAFWQWLWLEDNVDAHWLRRDADQFNLLQERLVARFAGLAASRPGRRLHFACCRDTIEDRGTVQYLEDCAREAGLDTAFVHIEEIGLGEGGWLTDLDNRPIDWMFKLYPWEFMFREQYAAHLGSSRVEWLEPMWKSVLSNKALLPLLWQRFPGHPNLLPAYFGDDPRRAQLDDYVRKPLFSREGANISLVRHGELVAEVDGPYGEEGFIVQAYHPLPKFGDNHALVGSWLVDDQPAGIAIREDSGPITQDMSRYLPHIILD</sequence>
<dbReference type="InterPro" id="IPR016185">
    <property type="entry name" value="PreATP-grasp_dom_sf"/>
</dbReference>
<keyword evidence="2" id="KW-0479">Metal-binding</keyword>
<feature type="domain" description="Glutathionylspermidine synthase pre-ATP-grasp-like" evidence="6">
    <location>
        <begin position="12"/>
        <end position="386"/>
    </location>
</feature>
<keyword evidence="8" id="KW-1185">Reference proteome</keyword>
<evidence type="ECO:0000256" key="2">
    <source>
        <dbReference type="ARBA" id="ARBA00022723"/>
    </source>
</evidence>
<accession>A0ABP6W4J6</accession>
<evidence type="ECO:0000256" key="5">
    <source>
        <dbReference type="ARBA" id="ARBA00022842"/>
    </source>
</evidence>
<evidence type="ECO:0000256" key="4">
    <source>
        <dbReference type="ARBA" id="ARBA00022840"/>
    </source>
</evidence>